<keyword evidence="1" id="KW-0812">Transmembrane</keyword>
<dbReference type="InterPro" id="IPR022134">
    <property type="entry name" value="DUF3667"/>
</dbReference>
<evidence type="ECO:0000313" key="3">
    <source>
        <dbReference type="Proteomes" id="UP000470771"/>
    </source>
</evidence>
<organism evidence="2 3">
    <name type="scientific">Acidiluteibacter ferrifornacis</name>
    <dbReference type="NCBI Taxonomy" id="2692424"/>
    <lineage>
        <taxon>Bacteria</taxon>
        <taxon>Pseudomonadati</taxon>
        <taxon>Bacteroidota</taxon>
        <taxon>Flavobacteriia</taxon>
        <taxon>Flavobacteriales</taxon>
        <taxon>Cryomorphaceae</taxon>
        <taxon>Acidiluteibacter</taxon>
    </lineage>
</organism>
<feature type="transmembrane region" description="Helical" evidence="1">
    <location>
        <begin position="272"/>
        <end position="293"/>
    </location>
</feature>
<dbReference type="RefSeq" id="WP_160633260.1">
    <property type="nucleotide sequence ID" value="NZ_WWNE01000007.1"/>
</dbReference>
<gene>
    <name evidence="2" type="ORF">GQN54_09260</name>
</gene>
<evidence type="ECO:0000256" key="1">
    <source>
        <dbReference type="SAM" id="Phobius"/>
    </source>
</evidence>
<comment type="caution">
    <text evidence="2">The sequence shown here is derived from an EMBL/GenBank/DDBJ whole genome shotgun (WGS) entry which is preliminary data.</text>
</comment>
<dbReference type="Pfam" id="PF12412">
    <property type="entry name" value="DUF3667"/>
    <property type="match status" value="1"/>
</dbReference>
<name>A0A6N9NKB0_9FLAO</name>
<keyword evidence="1" id="KW-0472">Membrane</keyword>
<keyword evidence="3" id="KW-1185">Reference proteome</keyword>
<feature type="transmembrane region" description="Helical" evidence="1">
    <location>
        <begin position="232"/>
        <end position="252"/>
    </location>
</feature>
<reference evidence="2 3" key="1">
    <citation type="submission" date="2019-12" db="EMBL/GenBank/DDBJ databases">
        <authorList>
            <person name="Zhao J."/>
        </authorList>
    </citation>
    <scope>NUCLEOTIDE SEQUENCE [LARGE SCALE GENOMIC DNA]</scope>
    <source>
        <strain evidence="2 3">S-15</strain>
    </source>
</reference>
<protein>
    <submittedName>
        <fullName evidence="2">DUF3667 domain-containing protein</fullName>
    </submittedName>
</protein>
<evidence type="ECO:0000313" key="2">
    <source>
        <dbReference type="EMBL" id="NBG66304.1"/>
    </source>
</evidence>
<dbReference type="EMBL" id="WWNE01000007">
    <property type="protein sequence ID" value="NBG66304.1"/>
    <property type="molecule type" value="Genomic_DNA"/>
</dbReference>
<accession>A0A6N9NKB0</accession>
<dbReference type="AlphaFoldDB" id="A0A6N9NKB0"/>
<keyword evidence="1" id="KW-1133">Transmembrane helix</keyword>
<dbReference type="Proteomes" id="UP000470771">
    <property type="component" value="Unassembled WGS sequence"/>
</dbReference>
<feature type="transmembrane region" description="Helical" evidence="1">
    <location>
        <begin position="124"/>
        <end position="144"/>
    </location>
</feature>
<proteinExistence type="predicted"/>
<feature type="transmembrane region" description="Helical" evidence="1">
    <location>
        <begin position="172"/>
        <end position="192"/>
    </location>
</feature>
<sequence>MEEYPQHDKNRNNRIRIIKSEKLVILFNSMQIRKNLEKSTIQTTQNCENCQFELEEKFNYCPNCSQKIAFSNKLGELFSHFLSDYFTFDSKIGRSIIPLITQPGYLTQQFLSGKRERYIQPLRLFIFLSILFFLSLSLSVDIRIDEFSETMNEPIVSNGFGDAFWDRYFGSLLPKLFFFLLPLFSLMVALLYRKKRLNLLTHFLFALHFHSTVFLIGIIYEILSLGFARFELYFFNSILLFFSLVYLLYYLWKALMVVYSDDWKKTTLKMGILGVLYSLLLICSTIILFALSINY</sequence>
<feature type="transmembrane region" description="Helical" evidence="1">
    <location>
        <begin position="199"/>
        <end position="220"/>
    </location>
</feature>